<sequence length="469" mass="49634">MRSQKGGRGDRSTLPPQTVKKLLEQKRRQQTALGYAASSQIPTDAIDPSQTDECPEPMGLGRGSGGESAPGPPLAPYPPWQVDPSCHAAFPDCHYHCSAVASSYQPSGHTYDSTDSYPPVGTGVFGAGDPYSTMMAATGDLEVPVSAPSLGLFPTPQASAAPWMQPARSTPYADPLELGSFGDPVGVLDPGELARARVEIQSMDPARLLHQDEDGDTILHLLAARGLRHFAQAAAEAFKECGRLEIKEHKGKTPLLVAATANQAELVRDLLALGADANAADHKGQTLLHLAATYGFPNVLMAVVASGVLVNVEARNFEGQTPLHCAVISHNKASRALGVGTLTPERLQEMLACIQTLLHMGADYTSQDIKSSKTVLHLAVQDGNLPLVQFFLQLPGPRQFINMKAHGNTALHMAAALPSPPCQESLVRLLLSRGADPSARNLENEQPAHLLPPGPGGDQVRPPGDPPSL</sequence>
<evidence type="ECO:0008006" key="7">
    <source>
        <dbReference type="Google" id="ProtNLM"/>
    </source>
</evidence>
<evidence type="ECO:0000313" key="6">
    <source>
        <dbReference type="Proteomes" id="UP000827986"/>
    </source>
</evidence>
<evidence type="ECO:0000313" key="5">
    <source>
        <dbReference type="EMBL" id="KAH1179776.1"/>
    </source>
</evidence>
<feature type="region of interest" description="Disordered" evidence="4">
    <location>
        <begin position="25"/>
        <end position="76"/>
    </location>
</feature>
<feature type="repeat" description="ANK" evidence="3">
    <location>
        <begin position="250"/>
        <end position="282"/>
    </location>
</feature>
<protein>
    <recommendedName>
        <fullName evidence="7">NF-kappa-B inhibitor delta</fullName>
    </recommendedName>
</protein>
<proteinExistence type="predicted"/>
<dbReference type="FunFam" id="1.25.40.20:FF:000097">
    <property type="entry name" value="NF-kappa-B inhibitor zeta isoform X1"/>
    <property type="match status" value="1"/>
</dbReference>
<dbReference type="AlphaFoldDB" id="A0A9D4B453"/>
<keyword evidence="2 3" id="KW-0040">ANK repeat</keyword>
<feature type="region of interest" description="Disordered" evidence="4">
    <location>
        <begin position="437"/>
        <end position="469"/>
    </location>
</feature>
<evidence type="ECO:0000256" key="1">
    <source>
        <dbReference type="ARBA" id="ARBA00022737"/>
    </source>
</evidence>
<feature type="compositionally biased region" description="Polar residues" evidence="4">
    <location>
        <begin position="37"/>
        <end position="52"/>
    </location>
</feature>
<dbReference type="SMART" id="SM00248">
    <property type="entry name" value="ANK"/>
    <property type="match status" value="6"/>
</dbReference>
<dbReference type="PRINTS" id="PR01415">
    <property type="entry name" value="ANKYRIN"/>
</dbReference>
<dbReference type="GO" id="GO:0005634">
    <property type="term" value="C:nucleus"/>
    <property type="evidence" value="ECO:0007669"/>
    <property type="project" value="TreeGrafter"/>
</dbReference>
<evidence type="ECO:0000256" key="2">
    <source>
        <dbReference type="ARBA" id="ARBA00023043"/>
    </source>
</evidence>
<evidence type="ECO:0000256" key="4">
    <source>
        <dbReference type="SAM" id="MobiDB-lite"/>
    </source>
</evidence>
<dbReference type="PANTHER" id="PTHR24124">
    <property type="entry name" value="ANKYRIN REPEAT FAMILY A"/>
    <property type="match status" value="1"/>
</dbReference>
<dbReference type="Proteomes" id="UP000827986">
    <property type="component" value="Unassembled WGS sequence"/>
</dbReference>
<gene>
    <name evidence="5" type="ORF">KIL84_005826</name>
</gene>
<organism evidence="5 6">
    <name type="scientific">Mauremys mutica</name>
    <name type="common">yellowpond turtle</name>
    <dbReference type="NCBI Taxonomy" id="74926"/>
    <lineage>
        <taxon>Eukaryota</taxon>
        <taxon>Metazoa</taxon>
        <taxon>Chordata</taxon>
        <taxon>Craniata</taxon>
        <taxon>Vertebrata</taxon>
        <taxon>Euteleostomi</taxon>
        <taxon>Archelosauria</taxon>
        <taxon>Testudinata</taxon>
        <taxon>Testudines</taxon>
        <taxon>Cryptodira</taxon>
        <taxon>Durocryptodira</taxon>
        <taxon>Testudinoidea</taxon>
        <taxon>Geoemydidae</taxon>
        <taxon>Geoemydinae</taxon>
        <taxon>Mauremys</taxon>
    </lineage>
</organism>
<dbReference type="GO" id="GO:0010468">
    <property type="term" value="P:regulation of gene expression"/>
    <property type="evidence" value="ECO:0007669"/>
    <property type="project" value="TreeGrafter"/>
</dbReference>
<reference evidence="5" key="1">
    <citation type="submission" date="2021-09" db="EMBL/GenBank/DDBJ databases">
        <title>The genome of Mauremys mutica provides insights into the evolution of semi-aquatic lifestyle.</title>
        <authorList>
            <person name="Gong S."/>
            <person name="Gao Y."/>
        </authorList>
    </citation>
    <scope>NUCLEOTIDE SEQUENCE</scope>
    <source>
        <strain evidence="5">MM-2020</strain>
        <tissue evidence="5">Muscle</tissue>
    </source>
</reference>
<dbReference type="Gene3D" id="1.25.40.20">
    <property type="entry name" value="Ankyrin repeat-containing domain"/>
    <property type="match status" value="1"/>
</dbReference>
<dbReference type="Pfam" id="PF12796">
    <property type="entry name" value="Ank_2"/>
    <property type="match status" value="2"/>
</dbReference>
<accession>A0A9D4B453</accession>
<comment type="caution">
    <text evidence="5">The sequence shown here is derived from an EMBL/GenBank/DDBJ whole genome shotgun (WGS) entry which is preliminary data.</text>
</comment>
<dbReference type="EMBL" id="JAHDVG010000471">
    <property type="protein sequence ID" value="KAH1179776.1"/>
    <property type="molecule type" value="Genomic_DNA"/>
</dbReference>
<dbReference type="InterPro" id="IPR002110">
    <property type="entry name" value="Ankyrin_rpt"/>
</dbReference>
<name>A0A9D4B453_9SAUR</name>
<dbReference type="SUPFAM" id="SSF48403">
    <property type="entry name" value="Ankyrin repeat"/>
    <property type="match status" value="1"/>
</dbReference>
<dbReference type="PANTHER" id="PTHR24124:SF7">
    <property type="entry name" value="NF-KAPPA-B INHIBITOR DELTA"/>
    <property type="match status" value="1"/>
</dbReference>
<evidence type="ECO:0000256" key="3">
    <source>
        <dbReference type="PROSITE-ProRule" id="PRU00023"/>
    </source>
</evidence>
<feature type="repeat" description="ANK" evidence="3">
    <location>
        <begin position="406"/>
        <end position="442"/>
    </location>
</feature>
<keyword evidence="6" id="KW-1185">Reference proteome</keyword>
<keyword evidence="1" id="KW-0677">Repeat</keyword>
<dbReference type="InterPro" id="IPR036770">
    <property type="entry name" value="Ankyrin_rpt-contain_sf"/>
</dbReference>
<dbReference type="PROSITE" id="PS50297">
    <property type="entry name" value="ANK_REP_REGION"/>
    <property type="match status" value="2"/>
</dbReference>
<dbReference type="PROSITE" id="PS50088">
    <property type="entry name" value="ANK_REPEAT"/>
    <property type="match status" value="3"/>
</dbReference>
<feature type="repeat" description="ANK" evidence="3">
    <location>
        <begin position="283"/>
        <end position="315"/>
    </location>
</feature>